<dbReference type="OrthoDB" id="7132249at2"/>
<reference evidence="1 2" key="1">
    <citation type="journal article" date="2017" name="Front. Microbiol.">
        <title>Double-Face Meets the Bacterial World: The Opportunistic Pathogen Stenotrophomonas maltophilia.</title>
        <authorList>
            <person name="Lira F."/>
            <person name="Berg G."/>
            <person name="Martinez J.L."/>
        </authorList>
    </citation>
    <scope>NUCLEOTIDE SEQUENCE [LARGE SCALE GENOMIC DNA]</scope>
    <source>
        <strain evidence="1 2">EA1</strain>
    </source>
</reference>
<evidence type="ECO:0000313" key="2">
    <source>
        <dbReference type="Proteomes" id="UP000230167"/>
    </source>
</evidence>
<gene>
    <name evidence="1" type="ORF">B9Y64_06150</name>
</gene>
<protein>
    <submittedName>
        <fullName evidence="1">Uncharacterized protein</fullName>
    </submittedName>
</protein>
<dbReference type="RefSeq" id="WP_100439953.1">
    <property type="nucleotide sequence ID" value="NZ_NEQV01000002.1"/>
</dbReference>
<name>A0A2J0UCK7_STEMA</name>
<accession>A0A2J0UCK7</accession>
<comment type="caution">
    <text evidence="1">The sequence shown here is derived from an EMBL/GenBank/DDBJ whole genome shotgun (WGS) entry which is preliminary data.</text>
</comment>
<evidence type="ECO:0000313" key="1">
    <source>
        <dbReference type="EMBL" id="PJL31170.1"/>
    </source>
</evidence>
<sequence>MTDAHPKLTRLRAQISKLAEDIEGLREGVRPESEALAAVDRHIQQMAEGVRIQPFAFAHTSGGGDPVSMYPEDSHRYACKFFPDVIRARLYDEVKALYQSGLTVADDAAREKMEAQLLDLEHQEEAFIRQAAAEGKSIPRRADANPVVLLAD</sequence>
<dbReference type="EMBL" id="NEQV01000002">
    <property type="protein sequence ID" value="PJL31170.1"/>
    <property type="molecule type" value="Genomic_DNA"/>
</dbReference>
<dbReference type="Proteomes" id="UP000230167">
    <property type="component" value="Unassembled WGS sequence"/>
</dbReference>
<proteinExistence type="predicted"/>
<organism evidence="1 2">
    <name type="scientific">Stenotrophomonas maltophilia</name>
    <name type="common">Pseudomonas maltophilia</name>
    <name type="synonym">Xanthomonas maltophilia</name>
    <dbReference type="NCBI Taxonomy" id="40324"/>
    <lineage>
        <taxon>Bacteria</taxon>
        <taxon>Pseudomonadati</taxon>
        <taxon>Pseudomonadota</taxon>
        <taxon>Gammaproteobacteria</taxon>
        <taxon>Lysobacterales</taxon>
        <taxon>Lysobacteraceae</taxon>
        <taxon>Stenotrophomonas</taxon>
        <taxon>Stenotrophomonas maltophilia group</taxon>
    </lineage>
</organism>
<dbReference type="AlphaFoldDB" id="A0A2J0UCK7"/>